<evidence type="ECO:0000313" key="1">
    <source>
        <dbReference type="EMBL" id="MDC8014667.1"/>
    </source>
</evidence>
<dbReference type="RefSeq" id="WP_272842057.1">
    <property type="nucleotide sequence ID" value="NZ_JAOVZO020000018.1"/>
</dbReference>
<gene>
    <name evidence="1" type="ORF">OD750_019145</name>
</gene>
<organism evidence="1 2">
    <name type="scientific">Tahibacter soli</name>
    <dbReference type="NCBI Taxonomy" id="2983605"/>
    <lineage>
        <taxon>Bacteria</taxon>
        <taxon>Pseudomonadati</taxon>
        <taxon>Pseudomonadota</taxon>
        <taxon>Gammaproteobacteria</taxon>
        <taxon>Lysobacterales</taxon>
        <taxon>Rhodanobacteraceae</taxon>
        <taxon>Tahibacter</taxon>
    </lineage>
</organism>
<name>A0A9X4BKV5_9GAMM</name>
<sequence>MQLLARAGMNERPWWRGSTTNVPVAPDGWVIVPRREVAPPKVPAV</sequence>
<evidence type="ECO:0000313" key="2">
    <source>
        <dbReference type="Proteomes" id="UP001139971"/>
    </source>
</evidence>
<proteinExistence type="predicted"/>
<dbReference type="Proteomes" id="UP001139971">
    <property type="component" value="Unassembled WGS sequence"/>
</dbReference>
<comment type="caution">
    <text evidence="1">The sequence shown here is derived from an EMBL/GenBank/DDBJ whole genome shotgun (WGS) entry which is preliminary data.</text>
</comment>
<keyword evidence="2" id="KW-1185">Reference proteome</keyword>
<dbReference type="AlphaFoldDB" id="A0A9X4BKV5"/>
<accession>A0A9X4BKV5</accession>
<protein>
    <submittedName>
        <fullName evidence="1">Uncharacterized protein</fullName>
    </submittedName>
</protein>
<dbReference type="EMBL" id="JAOVZO020000018">
    <property type="protein sequence ID" value="MDC8014667.1"/>
    <property type="molecule type" value="Genomic_DNA"/>
</dbReference>
<reference evidence="1" key="1">
    <citation type="submission" date="2023-02" db="EMBL/GenBank/DDBJ databases">
        <title>Tahibacter soli sp. nov. isolated from soil.</title>
        <authorList>
            <person name="Baek J.H."/>
            <person name="Lee J.K."/>
            <person name="Choi D.G."/>
            <person name="Jeon C.O."/>
        </authorList>
    </citation>
    <scope>NUCLEOTIDE SEQUENCE</scope>
    <source>
        <strain evidence="1">BL</strain>
    </source>
</reference>